<keyword evidence="7" id="KW-1185">Reference proteome</keyword>
<gene>
    <name evidence="6" type="ORF">Q3C12_26545</name>
</gene>
<protein>
    <submittedName>
        <fullName evidence="6">TetR/AcrR family transcriptional regulator</fullName>
    </submittedName>
</protein>
<dbReference type="SUPFAM" id="SSF46689">
    <property type="entry name" value="Homeodomain-like"/>
    <property type="match status" value="1"/>
</dbReference>
<dbReference type="Pfam" id="PF21993">
    <property type="entry name" value="TetR_C_13_2"/>
    <property type="match status" value="1"/>
</dbReference>
<dbReference type="Gene3D" id="1.10.357.10">
    <property type="entry name" value="Tetracycline Repressor, domain 2"/>
    <property type="match status" value="1"/>
</dbReference>
<dbReference type="RefSeq" id="WP_025852478.1">
    <property type="nucleotide sequence ID" value="NZ_JAUMKJ010000043.1"/>
</dbReference>
<reference evidence="6" key="1">
    <citation type="submission" date="2023-07" db="EMBL/GenBank/DDBJ databases">
        <authorList>
            <person name="Aktuganov G."/>
            <person name="Boyko T."/>
            <person name="Delegan Y."/>
            <person name="Galimzianova N."/>
            <person name="Gilvanova E."/>
            <person name="Korobov V."/>
            <person name="Kuzmina L."/>
            <person name="Melentiev A."/>
            <person name="Milman P."/>
            <person name="Ryabova A."/>
            <person name="Stupak E."/>
            <person name="Yasakov T."/>
            <person name="Zharikova N."/>
            <person name="Zhurenko E."/>
        </authorList>
    </citation>
    <scope>NUCLEOTIDE SEQUENCE</scope>
    <source>
        <strain evidence="6">IB-739</strain>
    </source>
</reference>
<proteinExistence type="predicted"/>
<dbReference type="InterPro" id="IPR054156">
    <property type="entry name" value="YxaF_TetR_C"/>
</dbReference>
<dbReference type="PANTHER" id="PTHR47506">
    <property type="entry name" value="TRANSCRIPTIONAL REGULATORY PROTEIN"/>
    <property type="match status" value="1"/>
</dbReference>
<dbReference type="PANTHER" id="PTHR47506:SF3">
    <property type="entry name" value="HTH-TYPE TRANSCRIPTIONAL REGULATOR LMRA"/>
    <property type="match status" value="1"/>
</dbReference>
<evidence type="ECO:0000256" key="2">
    <source>
        <dbReference type="ARBA" id="ARBA00023125"/>
    </source>
</evidence>
<evidence type="ECO:0000256" key="4">
    <source>
        <dbReference type="PROSITE-ProRule" id="PRU00335"/>
    </source>
</evidence>
<evidence type="ECO:0000313" key="6">
    <source>
        <dbReference type="EMBL" id="MDO3680574.1"/>
    </source>
</evidence>
<name>A0ABT8VI00_9BACL</name>
<feature type="DNA-binding region" description="H-T-H motif" evidence="4">
    <location>
        <begin position="29"/>
        <end position="48"/>
    </location>
</feature>
<dbReference type="InterPro" id="IPR036271">
    <property type="entry name" value="Tet_transcr_reg_TetR-rel_C_sf"/>
</dbReference>
<sequence>MVKSNNTTRNKLIETTGKLLQLHGYSGTGLNEIIKQSGAPKGSLYYHFPEGKEQLAYEAIERTKENVTNFIKDSLARYDDPIEAIQNFIYDSAKRFEADSYFNGVPIANIVLEISKTNDRLRELCRKVFESWHEAFADKLKSGGYSDEESWDLAMTINAMIQGAFVICLTRQDSKPLLVMAEQIPVMLIKGK</sequence>
<organism evidence="6 7">
    <name type="scientific">Paenibacillus ehimensis</name>
    <dbReference type="NCBI Taxonomy" id="79264"/>
    <lineage>
        <taxon>Bacteria</taxon>
        <taxon>Bacillati</taxon>
        <taxon>Bacillota</taxon>
        <taxon>Bacilli</taxon>
        <taxon>Bacillales</taxon>
        <taxon>Paenibacillaceae</taxon>
        <taxon>Paenibacillus</taxon>
    </lineage>
</organism>
<feature type="domain" description="HTH tetR-type" evidence="5">
    <location>
        <begin position="6"/>
        <end position="66"/>
    </location>
</feature>
<evidence type="ECO:0000313" key="7">
    <source>
        <dbReference type="Proteomes" id="UP001168883"/>
    </source>
</evidence>
<dbReference type="PROSITE" id="PS50977">
    <property type="entry name" value="HTH_TETR_2"/>
    <property type="match status" value="1"/>
</dbReference>
<evidence type="ECO:0000256" key="3">
    <source>
        <dbReference type="ARBA" id="ARBA00023163"/>
    </source>
</evidence>
<comment type="caution">
    <text evidence="6">The sequence shown here is derived from an EMBL/GenBank/DDBJ whole genome shotgun (WGS) entry which is preliminary data.</text>
</comment>
<keyword evidence="3" id="KW-0804">Transcription</keyword>
<dbReference type="InterPro" id="IPR001647">
    <property type="entry name" value="HTH_TetR"/>
</dbReference>
<dbReference type="EMBL" id="JAUMKJ010000043">
    <property type="protein sequence ID" value="MDO3680574.1"/>
    <property type="molecule type" value="Genomic_DNA"/>
</dbReference>
<accession>A0ABT8VI00</accession>
<dbReference type="Proteomes" id="UP001168883">
    <property type="component" value="Unassembled WGS sequence"/>
</dbReference>
<dbReference type="SUPFAM" id="SSF48498">
    <property type="entry name" value="Tetracyclin repressor-like, C-terminal domain"/>
    <property type="match status" value="1"/>
</dbReference>
<evidence type="ECO:0000259" key="5">
    <source>
        <dbReference type="PROSITE" id="PS50977"/>
    </source>
</evidence>
<evidence type="ECO:0000256" key="1">
    <source>
        <dbReference type="ARBA" id="ARBA00023015"/>
    </source>
</evidence>
<keyword evidence="2 4" id="KW-0238">DNA-binding</keyword>
<keyword evidence="1" id="KW-0805">Transcription regulation</keyword>
<dbReference type="InterPro" id="IPR009057">
    <property type="entry name" value="Homeodomain-like_sf"/>
</dbReference>
<dbReference type="Pfam" id="PF00440">
    <property type="entry name" value="TetR_N"/>
    <property type="match status" value="1"/>
</dbReference>